<evidence type="ECO:0000256" key="2">
    <source>
        <dbReference type="ARBA" id="ARBA00005751"/>
    </source>
</evidence>
<dbReference type="PIRSF" id="PIRSF004557">
    <property type="entry name" value="SecY"/>
    <property type="match status" value="1"/>
</dbReference>
<dbReference type="InterPro" id="IPR023201">
    <property type="entry name" value="SecY_dom_sf"/>
</dbReference>
<feature type="transmembrane region" description="Helical" evidence="10">
    <location>
        <begin position="269"/>
        <end position="290"/>
    </location>
</feature>
<dbReference type="InterPro" id="IPR002208">
    <property type="entry name" value="SecY/SEC61-alpha"/>
</dbReference>
<feature type="transmembrane region" description="Helical" evidence="10">
    <location>
        <begin position="181"/>
        <end position="198"/>
    </location>
</feature>
<evidence type="ECO:0000256" key="8">
    <source>
        <dbReference type="ARBA" id="ARBA00023136"/>
    </source>
</evidence>
<comment type="subcellular location">
    <subcellularLocation>
        <location evidence="1">Membrane</location>
        <topology evidence="1">Multi-pass membrane protein</topology>
    </subcellularLocation>
</comment>
<keyword evidence="7" id="KW-0811">Translocation</keyword>
<dbReference type="FunFam" id="1.10.3370.10:FF:000001">
    <property type="entry name" value="Preprotein translocase subunit SecY"/>
    <property type="match status" value="1"/>
</dbReference>
<gene>
    <name evidence="11" type="ORF">METZ01_LOCUS215569</name>
</gene>
<evidence type="ECO:0000256" key="3">
    <source>
        <dbReference type="ARBA" id="ARBA00022448"/>
    </source>
</evidence>
<dbReference type="PROSITE" id="PS00756">
    <property type="entry name" value="SECY_2"/>
    <property type="match status" value="1"/>
</dbReference>
<comment type="similarity">
    <text evidence="2">Belongs to the SecY/SEC61-alpha family.</text>
</comment>
<dbReference type="EMBL" id="UINC01050122">
    <property type="protein sequence ID" value="SVB62715.1"/>
    <property type="molecule type" value="Genomic_DNA"/>
</dbReference>
<organism evidence="11">
    <name type="scientific">marine metagenome</name>
    <dbReference type="NCBI Taxonomy" id="408172"/>
    <lineage>
        <taxon>unclassified sequences</taxon>
        <taxon>metagenomes</taxon>
        <taxon>ecological metagenomes</taxon>
    </lineage>
</organism>
<feature type="transmembrane region" description="Helical" evidence="10">
    <location>
        <begin position="368"/>
        <end position="388"/>
    </location>
</feature>
<evidence type="ECO:0000256" key="9">
    <source>
        <dbReference type="ARBA" id="ARBA00039733"/>
    </source>
</evidence>
<evidence type="ECO:0000256" key="6">
    <source>
        <dbReference type="ARBA" id="ARBA00022989"/>
    </source>
</evidence>
<feature type="transmembrane region" description="Helical" evidence="10">
    <location>
        <begin position="394"/>
        <end position="413"/>
    </location>
</feature>
<dbReference type="PRINTS" id="PR00303">
    <property type="entry name" value="SECYTRNLCASE"/>
</dbReference>
<dbReference type="HAMAP" id="MF_01465">
    <property type="entry name" value="SecY"/>
    <property type="match status" value="1"/>
</dbReference>
<feature type="transmembrane region" description="Helical" evidence="10">
    <location>
        <begin position="21"/>
        <end position="39"/>
    </location>
</feature>
<dbReference type="SUPFAM" id="SSF103491">
    <property type="entry name" value="Preprotein translocase SecY subunit"/>
    <property type="match status" value="1"/>
</dbReference>
<evidence type="ECO:0000256" key="7">
    <source>
        <dbReference type="ARBA" id="ARBA00023010"/>
    </source>
</evidence>
<keyword evidence="8 10" id="KW-0472">Membrane</keyword>
<keyword evidence="3" id="KW-0813">Transport</keyword>
<feature type="transmembrane region" description="Helical" evidence="10">
    <location>
        <begin position="150"/>
        <end position="169"/>
    </location>
</feature>
<dbReference type="Pfam" id="PF00344">
    <property type="entry name" value="SecY"/>
    <property type="match status" value="1"/>
</dbReference>
<reference evidence="11" key="1">
    <citation type="submission" date="2018-05" db="EMBL/GenBank/DDBJ databases">
        <authorList>
            <person name="Lanie J.A."/>
            <person name="Ng W.-L."/>
            <person name="Kazmierczak K.M."/>
            <person name="Andrzejewski T.M."/>
            <person name="Davidsen T.M."/>
            <person name="Wayne K.J."/>
            <person name="Tettelin H."/>
            <person name="Glass J.I."/>
            <person name="Rusch D."/>
            <person name="Podicherti R."/>
            <person name="Tsui H.-C.T."/>
            <person name="Winkler M.E."/>
        </authorList>
    </citation>
    <scope>NUCLEOTIDE SEQUENCE</scope>
</reference>
<dbReference type="AlphaFoldDB" id="A0A382FJ88"/>
<sequence>MSVNPTNIQKTKGLSELWKRLRFVLLAVVIYRIGTHIPIPGIDPDKLASMFQQNQGTLLDLFNMFSGGALERMSIMALNIMPYITSSIIMSLMEGTNPSLKKRFREEGEEGRRLRTAYVRYGTVLLAFIQASGLSLGLQNQGLALDPGPLFQLVSVVSLVTGTVFLMWLGELVTERGIGNGISIIIFSSIVAGLPRAVGQAFEGARQGDINLLLLLSIAFVAIAAIAFIVWIERGQRRITVNYARRQQGRKMVQGQTSYLPMKINQAGVIPAIFASSLLLFPASASTWFGQGEGFEWLQEVALALGPGQPLYVILFSSLIAFFCFFYTALQFDPKDISENLRRSGAYMPGIRPGQNTADYIDGVMTRLTVWGSGYLILVCLMPQFLIVSANVPFYLGGTSLLIAVVVVMDFMAQVQAHLMSQQYESILKKANLKGYGNNPLGGR</sequence>
<dbReference type="GO" id="GO:0016020">
    <property type="term" value="C:membrane"/>
    <property type="evidence" value="ECO:0007669"/>
    <property type="project" value="UniProtKB-SubCell"/>
</dbReference>
<keyword evidence="6 10" id="KW-1133">Transmembrane helix</keyword>
<dbReference type="InterPro" id="IPR026593">
    <property type="entry name" value="SecY"/>
</dbReference>
<keyword evidence="5" id="KW-0653">Protein transport</keyword>
<dbReference type="PANTHER" id="PTHR10906">
    <property type="entry name" value="SECY/SEC61-ALPHA FAMILY MEMBER"/>
    <property type="match status" value="1"/>
</dbReference>
<dbReference type="NCBIfam" id="TIGR00967">
    <property type="entry name" value="3a0501s007"/>
    <property type="match status" value="1"/>
</dbReference>
<feature type="transmembrane region" description="Helical" evidence="10">
    <location>
        <begin position="73"/>
        <end position="96"/>
    </location>
</feature>
<evidence type="ECO:0000256" key="4">
    <source>
        <dbReference type="ARBA" id="ARBA00022692"/>
    </source>
</evidence>
<dbReference type="Gene3D" id="1.10.3370.10">
    <property type="entry name" value="SecY subunit domain"/>
    <property type="match status" value="1"/>
</dbReference>
<evidence type="ECO:0000313" key="11">
    <source>
        <dbReference type="EMBL" id="SVB62715.1"/>
    </source>
</evidence>
<evidence type="ECO:0000256" key="1">
    <source>
        <dbReference type="ARBA" id="ARBA00004141"/>
    </source>
</evidence>
<protein>
    <recommendedName>
        <fullName evidence="9">Protein translocase subunit SecY</fullName>
    </recommendedName>
</protein>
<evidence type="ECO:0000256" key="10">
    <source>
        <dbReference type="SAM" id="Phobius"/>
    </source>
</evidence>
<feature type="transmembrane region" description="Helical" evidence="10">
    <location>
        <begin position="310"/>
        <end position="330"/>
    </location>
</feature>
<keyword evidence="4 10" id="KW-0812">Transmembrane</keyword>
<dbReference type="InterPro" id="IPR030659">
    <property type="entry name" value="SecY_CS"/>
</dbReference>
<feature type="transmembrane region" description="Helical" evidence="10">
    <location>
        <begin position="117"/>
        <end position="138"/>
    </location>
</feature>
<dbReference type="GO" id="GO:0015031">
    <property type="term" value="P:protein transport"/>
    <property type="evidence" value="ECO:0007669"/>
    <property type="project" value="UniProtKB-KW"/>
</dbReference>
<proteinExistence type="inferred from homology"/>
<name>A0A382FJ88_9ZZZZ</name>
<evidence type="ECO:0000256" key="5">
    <source>
        <dbReference type="ARBA" id="ARBA00022927"/>
    </source>
</evidence>
<accession>A0A382FJ88</accession>
<feature type="transmembrane region" description="Helical" evidence="10">
    <location>
        <begin position="210"/>
        <end position="232"/>
    </location>
</feature>